<dbReference type="EMBL" id="JABANM010027090">
    <property type="protein sequence ID" value="KAF4711890.1"/>
    <property type="molecule type" value="Genomic_DNA"/>
</dbReference>
<comment type="similarity">
    <text evidence="1 7">Belongs to the peroxiredoxin family. Prx5 subfamily.</text>
</comment>
<gene>
    <name evidence="9" type="primary">PRDX5_3</name>
    <name evidence="9" type="ORF">FOZ62_028097</name>
</gene>
<feature type="domain" description="Thioredoxin" evidence="8">
    <location>
        <begin position="125"/>
        <end position="281"/>
    </location>
</feature>
<dbReference type="GO" id="GO:0005777">
    <property type="term" value="C:peroxisome"/>
    <property type="evidence" value="ECO:0007669"/>
    <property type="project" value="TreeGrafter"/>
</dbReference>
<feature type="active site" description="Cysteine sulfenic acid (-SOH) intermediate" evidence="6">
    <location>
        <position position="169"/>
    </location>
</feature>
<feature type="non-terminal residue" evidence="9">
    <location>
        <position position="281"/>
    </location>
</feature>
<proteinExistence type="inferred from homology"/>
<dbReference type="GO" id="GO:0034599">
    <property type="term" value="P:cellular response to oxidative stress"/>
    <property type="evidence" value="ECO:0007669"/>
    <property type="project" value="InterPro"/>
</dbReference>
<organism evidence="9 10">
    <name type="scientific">Perkinsus olseni</name>
    <name type="common">Perkinsus atlanticus</name>
    <dbReference type="NCBI Taxonomy" id="32597"/>
    <lineage>
        <taxon>Eukaryota</taxon>
        <taxon>Sar</taxon>
        <taxon>Alveolata</taxon>
        <taxon>Perkinsozoa</taxon>
        <taxon>Perkinsea</taxon>
        <taxon>Perkinsida</taxon>
        <taxon>Perkinsidae</taxon>
        <taxon>Perkinsus</taxon>
    </lineage>
</organism>
<evidence type="ECO:0000256" key="2">
    <source>
        <dbReference type="ARBA" id="ARBA00022559"/>
    </source>
</evidence>
<keyword evidence="4 7" id="KW-0560">Oxidoreductase</keyword>
<comment type="function">
    <text evidence="7">Thiol-specific peroxidase that catalyzes the reduction of hydrogen peroxide and organic hydroperoxides to water and alcohols, respectively. Plays a role in cell protection against oxidative stress by detoxifying peroxides.</text>
</comment>
<dbReference type="GO" id="GO:0005739">
    <property type="term" value="C:mitochondrion"/>
    <property type="evidence" value="ECO:0007669"/>
    <property type="project" value="TreeGrafter"/>
</dbReference>
<evidence type="ECO:0000256" key="1">
    <source>
        <dbReference type="ARBA" id="ARBA00010505"/>
    </source>
</evidence>
<dbReference type="PROSITE" id="PS51352">
    <property type="entry name" value="THIOREDOXIN_2"/>
    <property type="match status" value="1"/>
</dbReference>
<evidence type="ECO:0000256" key="3">
    <source>
        <dbReference type="ARBA" id="ARBA00022862"/>
    </source>
</evidence>
<dbReference type="CDD" id="cd03013">
    <property type="entry name" value="PRX5_like"/>
    <property type="match status" value="1"/>
</dbReference>
<dbReference type="InterPro" id="IPR013766">
    <property type="entry name" value="Thioredoxin_domain"/>
</dbReference>
<dbReference type="Gene3D" id="3.40.30.10">
    <property type="entry name" value="Glutaredoxin"/>
    <property type="match status" value="1"/>
</dbReference>
<dbReference type="GO" id="GO:0042744">
    <property type="term" value="P:hydrogen peroxide catabolic process"/>
    <property type="evidence" value="ECO:0007669"/>
    <property type="project" value="TreeGrafter"/>
</dbReference>
<dbReference type="InterPro" id="IPR013740">
    <property type="entry name" value="Redoxin"/>
</dbReference>
<dbReference type="PANTHER" id="PTHR10430">
    <property type="entry name" value="PEROXIREDOXIN"/>
    <property type="match status" value="1"/>
</dbReference>
<evidence type="ECO:0000313" key="10">
    <source>
        <dbReference type="Proteomes" id="UP000574390"/>
    </source>
</evidence>
<keyword evidence="5 7" id="KW-0676">Redox-active center</keyword>
<dbReference type="Proteomes" id="UP000574390">
    <property type="component" value="Unassembled WGS sequence"/>
</dbReference>
<dbReference type="InterPro" id="IPR037944">
    <property type="entry name" value="PRX5-like"/>
</dbReference>
<dbReference type="InterPro" id="IPR036249">
    <property type="entry name" value="Thioredoxin-like_sf"/>
</dbReference>
<evidence type="ECO:0000259" key="8">
    <source>
        <dbReference type="PROSITE" id="PS51352"/>
    </source>
</evidence>
<evidence type="ECO:0000256" key="7">
    <source>
        <dbReference type="RuleBase" id="RU366011"/>
    </source>
</evidence>
<protein>
    <submittedName>
        <fullName evidence="9">Peroxiredoxin-5, mitochondrial</fullName>
    </submittedName>
</protein>
<reference evidence="9 10" key="1">
    <citation type="submission" date="2020-04" db="EMBL/GenBank/DDBJ databases">
        <title>Perkinsus olseni comparative genomics.</title>
        <authorList>
            <person name="Bogema D.R."/>
        </authorList>
    </citation>
    <scope>NUCLEOTIDE SEQUENCE [LARGE SCALE GENOMIC DNA]</scope>
    <source>
        <strain evidence="9">ATCC PRA-205</strain>
    </source>
</reference>
<dbReference type="Pfam" id="PF08534">
    <property type="entry name" value="Redoxin"/>
    <property type="match status" value="1"/>
</dbReference>
<comment type="caution">
    <text evidence="9">The sequence shown here is derived from an EMBL/GenBank/DDBJ whole genome shotgun (WGS) entry which is preliminary data.</text>
</comment>
<dbReference type="SUPFAM" id="SSF52833">
    <property type="entry name" value="Thioredoxin-like"/>
    <property type="match status" value="1"/>
</dbReference>
<dbReference type="GO" id="GO:0008379">
    <property type="term" value="F:thioredoxin peroxidase activity"/>
    <property type="evidence" value="ECO:0007669"/>
    <property type="project" value="InterPro"/>
</dbReference>
<evidence type="ECO:0000313" key="9">
    <source>
        <dbReference type="EMBL" id="KAF4711890.1"/>
    </source>
</evidence>
<evidence type="ECO:0000256" key="4">
    <source>
        <dbReference type="ARBA" id="ARBA00023002"/>
    </source>
</evidence>
<evidence type="ECO:0000256" key="6">
    <source>
        <dbReference type="PIRSR" id="PIRSR637944-1"/>
    </source>
</evidence>
<dbReference type="PANTHER" id="PTHR10430:SF16">
    <property type="entry name" value="PEROXIREDOXIN-5, MITOCHONDRIAL"/>
    <property type="match status" value="1"/>
</dbReference>
<evidence type="ECO:0000256" key="5">
    <source>
        <dbReference type="ARBA" id="ARBA00023284"/>
    </source>
</evidence>
<accession>A0A7J6QX26</accession>
<keyword evidence="3 7" id="KW-0049">Antioxidant</keyword>
<keyword evidence="2 7" id="KW-0575">Peroxidase</keyword>
<sequence>VITIDFPVDPPQVKLWTELVREAHYRHHSGKLSGRAEPSPHPKPWPMKQALLTREEQALARQQEILTMCNGALSVDHIIEQFNERPERKGQAYRMMNRDEAFRLLEDAAKSNDIHLYLIWKCFSVAVGDALPDVAVREADPGDKKSLRDIFGNDKGILFGVPGAFTPTCDQSHLPGFIRDYDKLQQKGVKTVACMAVNDAFVMQAWGKIKGADGKVRMLSDVDGDAAKALGTDFDASGVLGPIRTKRFAAIIDNGKITDLEVEPDGTGLSCSRSSNIMEKL</sequence>
<dbReference type="AlphaFoldDB" id="A0A7J6QX26"/>
<dbReference type="FunFam" id="3.40.30.10:FF:000020">
    <property type="entry name" value="Peroxiredoxin"/>
    <property type="match status" value="1"/>
</dbReference>
<name>A0A7J6QX26_PEROL</name>
<dbReference type="GO" id="GO:0045454">
    <property type="term" value="P:cell redox homeostasis"/>
    <property type="evidence" value="ECO:0007669"/>
    <property type="project" value="TreeGrafter"/>
</dbReference>